<evidence type="ECO:0000259" key="2">
    <source>
        <dbReference type="Pfam" id="PF08303"/>
    </source>
</evidence>
<feature type="compositionally biased region" description="Polar residues" evidence="1">
    <location>
        <begin position="590"/>
        <end position="603"/>
    </location>
</feature>
<protein>
    <recommendedName>
        <fullName evidence="2">tRNA ligase kinase domain-containing protein</fullName>
    </recommendedName>
</protein>
<feature type="region of interest" description="Disordered" evidence="1">
    <location>
        <begin position="542"/>
        <end position="561"/>
    </location>
</feature>
<reference evidence="3" key="1">
    <citation type="journal article" date="2021" name="Open Biol.">
        <title>Shared evolutionary footprints suggest mitochondrial oxidative damage underlies multiple complex I losses in fungi.</title>
        <authorList>
            <person name="Schikora-Tamarit M.A."/>
            <person name="Marcet-Houben M."/>
            <person name="Nosek J."/>
            <person name="Gabaldon T."/>
        </authorList>
    </citation>
    <scope>NUCLEOTIDE SEQUENCE</scope>
    <source>
        <strain evidence="3">CBS2887</strain>
    </source>
</reference>
<accession>A0A9P8PJZ6</accession>
<evidence type="ECO:0000256" key="1">
    <source>
        <dbReference type="SAM" id="MobiDB-lite"/>
    </source>
</evidence>
<feature type="domain" description="tRNA ligase kinase" evidence="2">
    <location>
        <begin position="276"/>
        <end position="369"/>
    </location>
</feature>
<reference evidence="3" key="2">
    <citation type="submission" date="2021-01" db="EMBL/GenBank/DDBJ databases">
        <authorList>
            <person name="Schikora-Tamarit M.A."/>
        </authorList>
    </citation>
    <scope>NUCLEOTIDE SEQUENCE</scope>
    <source>
        <strain evidence="3">CBS2887</strain>
    </source>
</reference>
<dbReference type="EMBL" id="JAEUBG010005770">
    <property type="protein sequence ID" value="KAH3672689.1"/>
    <property type="molecule type" value="Genomic_DNA"/>
</dbReference>
<name>A0A9P8PJZ6_WICPI</name>
<proteinExistence type="predicted"/>
<sequence>MSTIKHKSTKRASAYKPPHLKKPNKWIIISHSFHQAQIDNQTDVLLKLTNEWFKIDINCSTPEECKESQTRCQNMLKGHKNKVMIMKCDTLTKQDRTSVYDIVKGLKRWYNIQLILLDWVLDATAIDASNSERLAYDMLFAHEETAGEPSIDLIHDTVISINDLRVSFCPLDFKDYEIINFRILLQPNIDNIHFSHTCKILNWFHQKFPETMPTPPVLEETKRLTMALDNATNFKDFRYVTRGRKLLEEQEIPYMLSLLSSDVSGTGEDCKNVKFLIFAVSTIGTGKQFVYETLEAVFKDQVTVVPFLSSAPKIHKSLAEAFRNSNILIYNANSHNKKSRSHIKTAIARLKNDFDLRITVLDFINDTDVHCKEFHYECANQFVANDIQQDTRSNKSRILRGFVQLSQTEFEMLTLGIDTFDYLQSKEFDGDVLVIPLSFTKQRIVEYTTTILTTLKERFSELELDLDKSLAVVRKFARKFDLVEKRSWCHYVCGNDLKSRKFDLLQIPRKITQHPLPHAQIHWKIQKRPHLPQVDSGIESISHQTDTEEQDDTNSSFQDPTNVSRFFPMIPFRAARRLSMRNEDFFKTVNLNNDTNPNSTEASGTAVKEHSEEKSRAFNTKKLLPLIYSTPQKTDDHSKSHTILDLFDPLNIQSRGSSAGTVLMFTPAIANLDAKTKNKSVLSAPDSQDKVTMFDQFLGYMKDPIDQYKIRNHHQVTKSPNPKAKAKSNTTAVQSPWVLRFTGIVIGISMILDLQASELWRSTTFSTMTQQLYEVSSKLMGN</sequence>
<dbReference type="GO" id="GO:0005524">
    <property type="term" value="F:ATP binding"/>
    <property type="evidence" value="ECO:0007669"/>
    <property type="project" value="InterPro"/>
</dbReference>
<feature type="region of interest" description="Disordered" evidence="1">
    <location>
        <begin position="590"/>
        <end position="613"/>
    </location>
</feature>
<gene>
    <name evidence="3" type="ORF">WICPIJ_010012</name>
</gene>
<dbReference type="GO" id="GO:0006388">
    <property type="term" value="P:tRNA splicing, via endonucleolytic cleavage and ligation"/>
    <property type="evidence" value="ECO:0007669"/>
    <property type="project" value="InterPro"/>
</dbReference>
<comment type="caution">
    <text evidence="3">The sequence shown here is derived from an EMBL/GenBank/DDBJ whole genome shotgun (WGS) entry which is preliminary data.</text>
</comment>
<keyword evidence="4" id="KW-1185">Reference proteome</keyword>
<dbReference type="GO" id="GO:0003972">
    <property type="term" value="F:RNA ligase (ATP) activity"/>
    <property type="evidence" value="ECO:0007669"/>
    <property type="project" value="InterPro"/>
</dbReference>
<dbReference type="Proteomes" id="UP000774326">
    <property type="component" value="Unassembled WGS sequence"/>
</dbReference>
<dbReference type="InterPro" id="IPR015966">
    <property type="entry name" value="tRNA_lig_kin_fungi"/>
</dbReference>
<dbReference type="Pfam" id="PF08303">
    <property type="entry name" value="tRNA_lig_kinase"/>
    <property type="match status" value="1"/>
</dbReference>
<evidence type="ECO:0000313" key="3">
    <source>
        <dbReference type="EMBL" id="KAH3672689.1"/>
    </source>
</evidence>
<organism evidence="3 4">
    <name type="scientific">Wickerhamomyces pijperi</name>
    <name type="common">Yeast</name>
    <name type="synonym">Pichia pijperi</name>
    <dbReference type="NCBI Taxonomy" id="599730"/>
    <lineage>
        <taxon>Eukaryota</taxon>
        <taxon>Fungi</taxon>
        <taxon>Dikarya</taxon>
        <taxon>Ascomycota</taxon>
        <taxon>Saccharomycotina</taxon>
        <taxon>Saccharomycetes</taxon>
        <taxon>Phaffomycetales</taxon>
        <taxon>Wickerhamomycetaceae</taxon>
        <taxon>Wickerhamomyces</taxon>
    </lineage>
</organism>
<dbReference type="AlphaFoldDB" id="A0A9P8PJZ6"/>
<evidence type="ECO:0000313" key="4">
    <source>
        <dbReference type="Proteomes" id="UP000774326"/>
    </source>
</evidence>